<evidence type="ECO:0000313" key="5">
    <source>
        <dbReference type="Proteomes" id="UP000076722"/>
    </source>
</evidence>
<dbReference type="InterPro" id="IPR027806">
    <property type="entry name" value="HARBI1_dom"/>
</dbReference>
<dbReference type="OrthoDB" id="3233403at2759"/>
<keyword evidence="5" id="KW-1185">Reference proteome</keyword>
<dbReference type="AlphaFoldDB" id="A0A164WAT5"/>
<name>A0A164WAT5_9AGAM</name>
<evidence type="ECO:0000256" key="1">
    <source>
        <dbReference type="ARBA" id="ARBA00001968"/>
    </source>
</evidence>
<dbReference type="Proteomes" id="UP000076722">
    <property type="component" value="Unassembled WGS sequence"/>
</dbReference>
<evidence type="ECO:0000259" key="3">
    <source>
        <dbReference type="Pfam" id="PF13359"/>
    </source>
</evidence>
<organism evidence="4 5">
    <name type="scientific">Sistotremastrum niveocremeum HHB9708</name>
    <dbReference type="NCBI Taxonomy" id="1314777"/>
    <lineage>
        <taxon>Eukaryota</taxon>
        <taxon>Fungi</taxon>
        <taxon>Dikarya</taxon>
        <taxon>Basidiomycota</taxon>
        <taxon>Agaricomycotina</taxon>
        <taxon>Agaricomycetes</taxon>
        <taxon>Sistotremastrales</taxon>
        <taxon>Sistotremastraceae</taxon>
        <taxon>Sertulicium</taxon>
        <taxon>Sertulicium niveocremeum</taxon>
    </lineage>
</organism>
<proteinExistence type="predicted"/>
<dbReference type="GO" id="GO:0046872">
    <property type="term" value="F:metal ion binding"/>
    <property type="evidence" value="ECO:0007669"/>
    <property type="project" value="UniProtKB-KW"/>
</dbReference>
<dbReference type="Pfam" id="PF13359">
    <property type="entry name" value="DDE_Tnp_4"/>
    <property type="match status" value="1"/>
</dbReference>
<dbReference type="STRING" id="1314777.A0A164WAT5"/>
<reference evidence="4 5" key="1">
    <citation type="journal article" date="2016" name="Mol. Biol. Evol.">
        <title>Comparative Genomics of Early-Diverging Mushroom-Forming Fungi Provides Insights into the Origins of Lignocellulose Decay Capabilities.</title>
        <authorList>
            <person name="Nagy L.G."/>
            <person name="Riley R."/>
            <person name="Tritt A."/>
            <person name="Adam C."/>
            <person name="Daum C."/>
            <person name="Floudas D."/>
            <person name="Sun H."/>
            <person name="Yadav J.S."/>
            <person name="Pangilinan J."/>
            <person name="Larsson K.H."/>
            <person name="Matsuura K."/>
            <person name="Barry K."/>
            <person name="Labutti K."/>
            <person name="Kuo R."/>
            <person name="Ohm R.A."/>
            <person name="Bhattacharya S.S."/>
            <person name="Shirouzu T."/>
            <person name="Yoshinaga Y."/>
            <person name="Martin F.M."/>
            <person name="Grigoriev I.V."/>
            <person name="Hibbett D.S."/>
        </authorList>
    </citation>
    <scope>NUCLEOTIDE SEQUENCE [LARGE SCALE GENOMIC DNA]</scope>
    <source>
        <strain evidence="4 5">HHB9708</strain>
    </source>
</reference>
<comment type="cofactor">
    <cofactor evidence="1">
        <name>a divalent metal cation</name>
        <dbReference type="ChEBI" id="CHEBI:60240"/>
    </cofactor>
</comment>
<feature type="domain" description="DDE Tnp4" evidence="3">
    <location>
        <begin position="106"/>
        <end position="186"/>
    </location>
</feature>
<evidence type="ECO:0000313" key="4">
    <source>
        <dbReference type="EMBL" id="KZS94893.1"/>
    </source>
</evidence>
<evidence type="ECO:0000256" key="2">
    <source>
        <dbReference type="ARBA" id="ARBA00022723"/>
    </source>
</evidence>
<gene>
    <name evidence="4" type="ORF">SISNIDRAFT_473838</name>
</gene>
<dbReference type="EMBL" id="KV419403">
    <property type="protein sequence ID" value="KZS94893.1"/>
    <property type="molecule type" value="Genomic_DNA"/>
</dbReference>
<sequence>MSKISFWHLVESIKDDPVFQSKGKKPQRPAWYQLATFLVKWGEHGGVKTATVLSIAEGTVYLYQRRVTLAFRRIKHLHIWWPGAERRAYLKQEMAEYGFPGCIGMVDGTLFRLSDKPKKHGWSYWCRKKFYALTVQATCDHRAIFTSYDLGWPGCVNDAAVWKESCVWENRASYFAPDEYILADKGLVRCL</sequence>
<protein>
    <recommendedName>
        <fullName evidence="3">DDE Tnp4 domain-containing protein</fullName>
    </recommendedName>
</protein>
<accession>A0A164WAT5</accession>
<keyword evidence="2" id="KW-0479">Metal-binding</keyword>